<sequence>MRARRAEVRTHRHRVVERGKMRMRIEEKLARKRCRRHIKGSPRAENREERGATASSALLSVILNPPENAVRISQYDSHAHRILDTRIHDQPSTSSDRDRSPQGYANAIYNYIALCDTDEEEKEPKRLKPEWSPSAYPVQLVYKLKQSYFSPC</sequence>
<dbReference type="AlphaFoldDB" id="A0AAV7I7G3"/>
<name>A0AAV7I7G3_COTGL</name>
<keyword evidence="3" id="KW-1185">Reference proteome</keyword>
<protein>
    <submittedName>
        <fullName evidence="2">Uncharacterized protein</fullName>
    </submittedName>
</protein>
<dbReference type="Proteomes" id="UP000826195">
    <property type="component" value="Unassembled WGS sequence"/>
</dbReference>
<evidence type="ECO:0000313" key="2">
    <source>
        <dbReference type="EMBL" id="KAH0546116.1"/>
    </source>
</evidence>
<dbReference type="EMBL" id="JAHXZJ010002237">
    <property type="protein sequence ID" value="KAH0546116.1"/>
    <property type="molecule type" value="Genomic_DNA"/>
</dbReference>
<evidence type="ECO:0000313" key="3">
    <source>
        <dbReference type="Proteomes" id="UP000826195"/>
    </source>
</evidence>
<reference evidence="2 3" key="1">
    <citation type="journal article" date="2021" name="J. Hered.">
        <title>A chromosome-level genome assembly of the parasitoid wasp, Cotesia glomerata (Hymenoptera: Braconidae).</title>
        <authorList>
            <person name="Pinto B.J."/>
            <person name="Weis J.J."/>
            <person name="Gamble T."/>
            <person name="Ode P.J."/>
            <person name="Paul R."/>
            <person name="Zaspel J.M."/>
        </authorList>
    </citation>
    <scope>NUCLEOTIDE SEQUENCE [LARGE SCALE GENOMIC DNA]</scope>
    <source>
        <strain evidence="2">CgM1</strain>
    </source>
</reference>
<proteinExistence type="predicted"/>
<feature type="region of interest" description="Disordered" evidence="1">
    <location>
        <begin position="84"/>
        <end position="103"/>
    </location>
</feature>
<organism evidence="2 3">
    <name type="scientific">Cotesia glomerata</name>
    <name type="common">Lepidopteran parasitic wasp</name>
    <name type="synonym">Apanteles glomeratus</name>
    <dbReference type="NCBI Taxonomy" id="32391"/>
    <lineage>
        <taxon>Eukaryota</taxon>
        <taxon>Metazoa</taxon>
        <taxon>Ecdysozoa</taxon>
        <taxon>Arthropoda</taxon>
        <taxon>Hexapoda</taxon>
        <taxon>Insecta</taxon>
        <taxon>Pterygota</taxon>
        <taxon>Neoptera</taxon>
        <taxon>Endopterygota</taxon>
        <taxon>Hymenoptera</taxon>
        <taxon>Apocrita</taxon>
        <taxon>Ichneumonoidea</taxon>
        <taxon>Braconidae</taxon>
        <taxon>Microgastrinae</taxon>
        <taxon>Cotesia</taxon>
    </lineage>
</organism>
<gene>
    <name evidence="2" type="ORF">KQX54_006687</name>
</gene>
<evidence type="ECO:0000256" key="1">
    <source>
        <dbReference type="SAM" id="MobiDB-lite"/>
    </source>
</evidence>
<accession>A0AAV7I7G3</accession>
<comment type="caution">
    <text evidence="2">The sequence shown here is derived from an EMBL/GenBank/DDBJ whole genome shotgun (WGS) entry which is preliminary data.</text>
</comment>
<feature type="compositionally biased region" description="Basic and acidic residues" evidence="1">
    <location>
        <begin position="84"/>
        <end position="100"/>
    </location>
</feature>